<accession>A0A9Q4TKT8</accession>
<protein>
    <submittedName>
        <fullName evidence="2">Uncharacterized protein</fullName>
    </submittedName>
</protein>
<evidence type="ECO:0000256" key="1">
    <source>
        <dbReference type="SAM" id="MobiDB-lite"/>
    </source>
</evidence>
<organism evidence="2 3">
    <name type="scientific">Clostridium botulinum</name>
    <dbReference type="NCBI Taxonomy" id="1491"/>
    <lineage>
        <taxon>Bacteria</taxon>
        <taxon>Bacillati</taxon>
        <taxon>Bacillota</taxon>
        <taxon>Clostridia</taxon>
        <taxon>Eubacteriales</taxon>
        <taxon>Clostridiaceae</taxon>
        <taxon>Clostridium</taxon>
    </lineage>
</organism>
<name>A0A9Q4TKT8_CLOBO</name>
<dbReference type="Proteomes" id="UP000481363">
    <property type="component" value="Unassembled WGS sequence"/>
</dbReference>
<dbReference type="EMBL" id="SWNT01000032">
    <property type="protein sequence ID" value="NFF71705.1"/>
    <property type="molecule type" value="Genomic_DNA"/>
</dbReference>
<reference evidence="2 3" key="1">
    <citation type="submission" date="2019-04" db="EMBL/GenBank/DDBJ databases">
        <title>Genome sequencing of Clostridium botulinum Groups I-IV and Clostridium butyricum.</title>
        <authorList>
            <person name="Brunt J."/>
            <person name="Van Vliet A.H.M."/>
            <person name="Stringer S.C."/>
            <person name="Carter A.T."/>
            <person name="Peck M.W."/>
        </authorList>
    </citation>
    <scope>NUCLEOTIDE SEQUENCE [LARGE SCALE GENOMIC DNA]</scope>
    <source>
        <strain evidence="2 3">IFR 18/049</strain>
    </source>
</reference>
<feature type="region of interest" description="Disordered" evidence="1">
    <location>
        <begin position="208"/>
        <end position="238"/>
    </location>
</feature>
<gene>
    <name evidence="2" type="ORF">FCV11_11595</name>
</gene>
<evidence type="ECO:0000313" key="2">
    <source>
        <dbReference type="EMBL" id="NFF71705.1"/>
    </source>
</evidence>
<dbReference type="AlphaFoldDB" id="A0A9Q4TKT8"/>
<sequence>MITITYQKSLEELEQEKKQAEKQQLINFASNSVSNNPTSNSSKYKSSKMNITKVYKLLEDPIKNYKLLQSCSLSLMAKQGIYFRLIKYWSSCLTYDHLIYPAMSLSKVDKKEIVQESYEKCALYLDKMNLKFYLPYFAEEMFKCGEGFFYKLEDDGSIVFKQIPNSYCRISTNEDNVFRYEVNLDEFDDNTILDYPIEFQTKYNKYKSSTNKKSKGKKKTRNKSNDSATMNNWETKLL</sequence>
<comment type="caution">
    <text evidence="2">The sequence shown here is derived from an EMBL/GenBank/DDBJ whole genome shotgun (WGS) entry which is preliminary data.</text>
</comment>
<feature type="compositionally biased region" description="Basic residues" evidence="1">
    <location>
        <begin position="210"/>
        <end position="222"/>
    </location>
</feature>
<proteinExistence type="predicted"/>
<evidence type="ECO:0000313" key="3">
    <source>
        <dbReference type="Proteomes" id="UP000481363"/>
    </source>
</evidence>
<feature type="compositionally biased region" description="Polar residues" evidence="1">
    <location>
        <begin position="226"/>
        <end position="238"/>
    </location>
</feature>